<evidence type="ECO:0000259" key="5">
    <source>
        <dbReference type="PROSITE" id="PS51379"/>
    </source>
</evidence>
<dbReference type="Pfam" id="PF13237">
    <property type="entry name" value="Fer4_10"/>
    <property type="match status" value="1"/>
</dbReference>
<dbReference type="PROSITE" id="PS00198">
    <property type="entry name" value="4FE4S_FER_1"/>
    <property type="match status" value="1"/>
</dbReference>
<evidence type="ECO:0000256" key="2">
    <source>
        <dbReference type="ARBA" id="ARBA00023004"/>
    </source>
</evidence>
<keyword evidence="1" id="KW-0479">Metal-binding</keyword>
<dbReference type="InterPro" id="IPR052911">
    <property type="entry name" value="Corrinoid_activation_enz"/>
</dbReference>
<evidence type="ECO:0000256" key="4">
    <source>
        <dbReference type="SAM" id="MobiDB-lite"/>
    </source>
</evidence>
<evidence type="ECO:0000256" key="1">
    <source>
        <dbReference type="ARBA" id="ARBA00022723"/>
    </source>
</evidence>
<dbReference type="GO" id="GO:0046872">
    <property type="term" value="F:metal ion binding"/>
    <property type="evidence" value="ECO:0007669"/>
    <property type="project" value="UniProtKB-KW"/>
</dbReference>
<proteinExistence type="predicted"/>
<keyword evidence="2" id="KW-0408">Iron</keyword>
<feature type="domain" description="4Fe-4S ferredoxin-type" evidence="5">
    <location>
        <begin position="37"/>
        <end position="67"/>
    </location>
</feature>
<sequence length="273" mass="29880">MKRDIIKIDEEKCTGCGKCITGCPEQAIELADTTKGKKARLVADIYCDGIGTCMPTCPESAITVTKKGAEPYDERATVDRIKKVAPDMLEKHARHMKEHAHELPDPHSKEGDSPHCPFSKTVEWNGTNQPAPEGRGLTQELGGQRAVVLSELRQWPVQLALVNPEAPYFRDADLVVTADCVPFAYADFHRDFIKGKVVAVGCPKLDDTGPYLEKLAGIFSSGVKSVIVVNMEVPCCFGLWKLVQDAIRKSGKNIPLKQVVIGIKGEVIPKKTS</sequence>
<dbReference type="EMBL" id="PFMR01000051">
    <property type="protein sequence ID" value="PIZ18011.1"/>
    <property type="molecule type" value="Genomic_DNA"/>
</dbReference>
<feature type="domain" description="4Fe-4S ferredoxin-type" evidence="5">
    <location>
        <begin position="4"/>
        <end position="33"/>
    </location>
</feature>
<dbReference type="PANTHER" id="PTHR42895">
    <property type="entry name" value="IRON-SULFUR CLUSTER-BINDING PROTEIN-RELATED"/>
    <property type="match status" value="1"/>
</dbReference>
<gene>
    <name evidence="6" type="ORF">COY52_01700</name>
</gene>
<accession>A0A2M7SEW0</accession>
<organism evidence="6 7">
    <name type="scientific">Candidatus Desantisbacteria bacterium CG_4_10_14_0_8_um_filter_48_22</name>
    <dbReference type="NCBI Taxonomy" id="1974543"/>
    <lineage>
        <taxon>Bacteria</taxon>
        <taxon>Candidatus Desantisiibacteriota</taxon>
    </lineage>
</organism>
<comment type="caution">
    <text evidence="6">The sequence shown here is derived from an EMBL/GenBank/DDBJ whole genome shotgun (WGS) entry which is preliminary data.</text>
</comment>
<dbReference type="PANTHER" id="PTHR42895:SF1">
    <property type="entry name" value="IRON-SULFUR CLUSTER PROTEIN"/>
    <property type="match status" value="1"/>
</dbReference>
<dbReference type="PROSITE" id="PS51379">
    <property type="entry name" value="4FE4S_FER_2"/>
    <property type="match status" value="2"/>
</dbReference>
<reference evidence="7" key="1">
    <citation type="submission" date="2017-09" db="EMBL/GenBank/DDBJ databases">
        <title>Depth-based differentiation of microbial function through sediment-hosted aquifers and enrichment of novel symbionts in the deep terrestrial subsurface.</title>
        <authorList>
            <person name="Probst A.J."/>
            <person name="Ladd B."/>
            <person name="Jarett J.K."/>
            <person name="Geller-Mcgrath D.E."/>
            <person name="Sieber C.M.K."/>
            <person name="Emerson J.B."/>
            <person name="Anantharaman K."/>
            <person name="Thomas B.C."/>
            <person name="Malmstrom R."/>
            <person name="Stieglmeier M."/>
            <person name="Klingl A."/>
            <person name="Woyke T."/>
            <person name="Ryan C.M."/>
            <person name="Banfield J.F."/>
        </authorList>
    </citation>
    <scope>NUCLEOTIDE SEQUENCE [LARGE SCALE GENOMIC DNA]</scope>
</reference>
<dbReference type="AlphaFoldDB" id="A0A2M7SEW0"/>
<dbReference type="Proteomes" id="UP000229307">
    <property type="component" value="Unassembled WGS sequence"/>
</dbReference>
<evidence type="ECO:0000313" key="7">
    <source>
        <dbReference type="Proteomes" id="UP000229307"/>
    </source>
</evidence>
<dbReference type="InterPro" id="IPR017900">
    <property type="entry name" value="4Fe4S_Fe_S_CS"/>
</dbReference>
<dbReference type="Gene3D" id="3.30.70.20">
    <property type="match status" value="1"/>
</dbReference>
<name>A0A2M7SEW0_9BACT</name>
<dbReference type="SUPFAM" id="SSF54862">
    <property type="entry name" value="4Fe-4S ferredoxins"/>
    <property type="match status" value="1"/>
</dbReference>
<feature type="compositionally biased region" description="Basic and acidic residues" evidence="4">
    <location>
        <begin position="99"/>
        <end position="113"/>
    </location>
</feature>
<dbReference type="InterPro" id="IPR017896">
    <property type="entry name" value="4Fe4S_Fe-S-bd"/>
</dbReference>
<dbReference type="GO" id="GO:0051536">
    <property type="term" value="F:iron-sulfur cluster binding"/>
    <property type="evidence" value="ECO:0007669"/>
    <property type="project" value="UniProtKB-KW"/>
</dbReference>
<feature type="region of interest" description="Disordered" evidence="4">
    <location>
        <begin position="95"/>
        <end position="137"/>
    </location>
</feature>
<keyword evidence="3" id="KW-0411">Iron-sulfur</keyword>
<evidence type="ECO:0000313" key="6">
    <source>
        <dbReference type="EMBL" id="PIZ18011.1"/>
    </source>
</evidence>
<protein>
    <submittedName>
        <fullName evidence="6">4Fe-4S ferredoxin</fullName>
    </submittedName>
</protein>
<evidence type="ECO:0000256" key="3">
    <source>
        <dbReference type="ARBA" id="ARBA00023014"/>
    </source>
</evidence>